<accession>A0A8K0UTI6</accession>
<evidence type="ECO:0000259" key="10">
    <source>
        <dbReference type="PROSITE" id="PS50157"/>
    </source>
</evidence>
<keyword evidence="6" id="KW-0862">Zinc</keyword>
<feature type="region of interest" description="Disordered" evidence="9">
    <location>
        <begin position="194"/>
        <end position="242"/>
    </location>
</feature>
<reference evidence="11" key="1">
    <citation type="journal article" date="2021" name="New Phytol.">
        <title>Evolutionary innovations through gain and loss of genes in the ectomycorrhizal Boletales.</title>
        <authorList>
            <person name="Wu G."/>
            <person name="Miyauchi S."/>
            <person name="Morin E."/>
            <person name="Kuo A."/>
            <person name="Drula E."/>
            <person name="Varga T."/>
            <person name="Kohler A."/>
            <person name="Feng B."/>
            <person name="Cao Y."/>
            <person name="Lipzen A."/>
            <person name="Daum C."/>
            <person name="Hundley H."/>
            <person name="Pangilinan J."/>
            <person name="Johnson J."/>
            <person name="Barry K."/>
            <person name="LaButti K."/>
            <person name="Ng V."/>
            <person name="Ahrendt S."/>
            <person name="Min B."/>
            <person name="Choi I.G."/>
            <person name="Park H."/>
            <person name="Plett J.M."/>
            <person name="Magnuson J."/>
            <person name="Spatafora J.W."/>
            <person name="Nagy L.G."/>
            <person name="Henrissat B."/>
            <person name="Grigoriev I.V."/>
            <person name="Yang Z.L."/>
            <person name="Xu J."/>
            <person name="Martin F.M."/>
        </authorList>
    </citation>
    <scope>NUCLEOTIDE SEQUENCE</scope>
    <source>
        <strain evidence="11">KKN 215</strain>
    </source>
</reference>
<dbReference type="InterPro" id="IPR013087">
    <property type="entry name" value="Znf_C2H2_type"/>
</dbReference>
<dbReference type="AlphaFoldDB" id="A0A8K0UTI6"/>
<dbReference type="Pfam" id="PF00096">
    <property type="entry name" value="zf-C2H2"/>
    <property type="match status" value="1"/>
</dbReference>
<evidence type="ECO:0000313" key="11">
    <source>
        <dbReference type="EMBL" id="KAH8103542.1"/>
    </source>
</evidence>
<dbReference type="GO" id="GO:0000977">
    <property type="term" value="F:RNA polymerase II transcription regulatory region sequence-specific DNA binding"/>
    <property type="evidence" value="ECO:0007669"/>
    <property type="project" value="TreeGrafter"/>
</dbReference>
<proteinExistence type="inferred from homology"/>
<dbReference type="PROSITE" id="PS00028">
    <property type="entry name" value="ZINC_FINGER_C2H2_1"/>
    <property type="match status" value="5"/>
</dbReference>
<comment type="subcellular location">
    <subcellularLocation>
        <location evidence="1">Nucleus</location>
    </subcellularLocation>
</comment>
<dbReference type="SUPFAM" id="SSF57667">
    <property type="entry name" value="beta-beta-alpha zinc fingers"/>
    <property type="match status" value="1"/>
</dbReference>
<evidence type="ECO:0000313" key="12">
    <source>
        <dbReference type="Proteomes" id="UP000813824"/>
    </source>
</evidence>
<keyword evidence="12" id="KW-1185">Reference proteome</keyword>
<dbReference type="InterPro" id="IPR036236">
    <property type="entry name" value="Znf_C2H2_sf"/>
</dbReference>
<feature type="domain" description="C2H2-type" evidence="10">
    <location>
        <begin position="61"/>
        <end position="89"/>
    </location>
</feature>
<evidence type="ECO:0000256" key="6">
    <source>
        <dbReference type="ARBA" id="ARBA00022833"/>
    </source>
</evidence>
<evidence type="ECO:0000256" key="5">
    <source>
        <dbReference type="ARBA" id="ARBA00022771"/>
    </source>
</evidence>
<dbReference type="OrthoDB" id="6105938at2759"/>
<dbReference type="GO" id="GO:0008270">
    <property type="term" value="F:zinc ion binding"/>
    <property type="evidence" value="ECO:0007669"/>
    <property type="project" value="UniProtKB-KW"/>
</dbReference>
<evidence type="ECO:0000256" key="7">
    <source>
        <dbReference type="ARBA" id="ARBA00023242"/>
    </source>
</evidence>
<evidence type="ECO:0000256" key="3">
    <source>
        <dbReference type="ARBA" id="ARBA00022723"/>
    </source>
</evidence>
<feature type="compositionally biased region" description="Low complexity" evidence="9">
    <location>
        <begin position="205"/>
        <end position="215"/>
    </location>
</feature>
<keyword evidence="5 8" id="KW-0863">Zinc-finger</keyword>
<evidence type="ECO:0000256" key="2">
    <source>
        <dbReference type="ARBA" id="ARBA00006991"/>
    </source>
</evidence>
<comment type="similarity">
    <text evidence="2">Belongs to the krueppel C2H2-type zinc-finger protein family.</text>
</comment>
<dbReference type="GO" id="GO:0005634">
    <property type="term" value="C:nucleus"/>
    <property type="evidence" value="ECO:0007669"/>
    <property type="project" value="UniProtKB-SubCell"/>
</dbReference>
<comment type="caution">
    <text evidence="11">The sequence shown here is derived from an EMBL/GenBank/DDBJ whole genome shotgun (WGS) entry which is preliminary data.</text>
</comment>
<sequence>MLQDFSWELGCRERYIALADLSAHCANVHYTILPACETCGKAFISEMYLKAHMQAKHPRAVTCPKCSKMFTEGGAMAMHQWIAHPGSRCEPCGKYVFQEDMAEHLLTTPGHPVCSQCNIGFVDTGALYDHMALVHPERCCSLCNMIFTTTEHLREHHRTTRRHPSCIHCNVGFSSDTLLIKHNTLMHSSSCSSMTVTSDGEDSDTTTLSSSRASSPRSHIFKLSLTPSSPTTSSSTRIKNSRSLQMVECKHPVCAPCDVGFEDEASYHAHVAKIHPPLRLIRY</sequence>
<evidence type="ECO:0000256" key="1">
    <source>
        <dbReference type="ARBA" id="ARBA00004123"/>
    </source>
</evidence>
<feature type="domain" description="C2H2-type" evidence="10">
    <location>
        <begin position="34"/>
        <end position="57"/>
    </location>
</feature>
<name>A0A8K0UTI6_9AGAR</name>
<dbReference type="PROSITE" id="PS50157">
    <property type="entry name" value="ZINC_FINGER_C2H2_2"/>
    <property type="match status" value="2"/>
</dbReference>
<dbReference type="PANTHER" id="PTHR24409">
    <property type="entry name" value="ZINC FINGER PROTEIN 142"/>
    <property type="match status" value="1"/>
</dbReference>
<keyword evidence="4" id="KW-0677">Repeat</keyword>
<keyword evidence="7" id="KW-0539">Nucleus</keyword>
<dbReference type="EMBL" id="JAEVFJ010000007">
    <property type="protein sequence ID" value="KAH8103542.1"/>
    <property type="molecule type" value="Genomic_DNA"/>
</dbReference>
<dbReference type="GO" id="GO:0000981">
    <property type="term" value="F:DNA-binding transcription factor activity, RNA polymerase II-specific"/>
    <property type="evidence" value="ECO:0007669"/>
    <property type="project" value="TreeGrafter"/>
</dbReference>
<feature type="compositionally biased region" description="Low complexity" evidence="9">
    <location>
        <begin position="223"/>
        <end position="236"/>
    </location>
</feature>
<gene>
    <name evidence="11" type="ORF">BXZ70DRAFT_737947</name>
</gene>
<organism evidence="11 12">
    <name type="scientific">Cristinia sonorae</name>
    <dbReference type="NCBI Taxonomy" id="1940300"/>
    <lineage>
        <taxon>Eukaryota</taxon>
        <taxon>Fungi</taxon>
        <taxon>Dikarya</taxon>
        <taxon>Basidiomycota</taxon>
        <taxon>Agaricomycotina</taxon>
        <taxon>Agaricomycetes</taxon>
        <taxon>Agaricomycetidae</taxon>
        <taxon>Agaricales</taxon>
        <taxon>Pleurotineae</taxon>
        <taxon>Stephanosporaceae</taxon>
        <taxon>Cristinia</taxon>
    </lineage>
</organism>
<protein>
    <recommendedName>
        <fullName evidence="10">C2H2-type domain-containing protein</fullName>
    </recommendedName>
</protein>
<dbReference type="SMART" id="SM00355">
    <property type="entry name" value="ZnF_C2H2"/>
    <property type="match status" value="6"/>
</dbReference>
<dbReference type="Proteomes" id="UP000813824">
    <property type="component" value="Unassembled WGS sequence"/>
</dbReference>
<evidence type="ECO:0000256" key="4">
    <source>
        <dbReference type="ARBA" id="ARBA00022737"/>
    </source>
</evidence>
<dbReference type="PANTHER" id="PTHR24409:SF331">
    <property type="entry name" value="ZINC FINGER PROTEIN 322A"/>
    <property type="match status" value="1"/>
</dbReference>
<evidence type="ECO:0000256" key="8">
    <source>
        <dbReference type="PROSITE-ProRule" id="PRU00042"/>
    </source>
</evidence>
<evidence type="ECO:0000256" key="9">
    <source>
        <dbReference type="SAM" id="MobiDB-lite"/>
    </source>
</evidence>
<dbReference type="Gene3D" id="3.30.160.60">
    <property type="entry name" value="Classic Zinc Finger"/>
    <property type="match status" value="2"/>
</dbReference>
<keyword evidence="3" id="KW-0479">Metal-binding</keyword>